<keyword evidence="2" id="KW-1133">Transmembrane helix</keyword>
<dbReference type="Pfam" id="PF19136">
    <property type="entry name" value="DUF5819"/>
    <property type="match status" value="1"/>
</dbReference>
<dbReference type="Proteomes" id="UP001183246">
    <property type="component" value="Unassembled WGS sequence"/>
</dbReference>
<comment type="caution">
    <text evidence="3">The sequence shown here is derived from an EMBL/GenBank/DDBJ whole genome shotgun (WGS) entry which is preliminary data.</text>
</comment>
<evidence type="ECO:0000313" key="3">
    <source>
        <dbReference type="EMBL" id="MDT0342222.1"/>
    </source>
</evidence>
<dbReference type="EMBL" id="JAVREL010000002">
    <property type="protein sequence ID" value="MDT0342222.1"/>
    <property type="molecule type" value="Genomic_DNA"/>
</dbReference>
<keyword evidence="2" id="KW-0472">Membrane</keyword>
<dbReference type="InterPro" id="IPR043857">
    <property type="entry name" value="DUF5819"/>
</dbReference>
<accession>A0ABU2MLB7</accession>
<feature type="compositionally biased region" description="Basic and acidic residues" evidence="1">
    <location>
        <begin position="7"/>
        <end position="19"/>
    </location>
</feature>
<organism evidence="3 4">
    <name type="scientific">Streptomyces litchfieldiae</name>
    <dbReference type="NCBI Taxonomy" id="3075543"/>
    <lineage>
        <taxon>Bacteria</taxon>
        <taxon>Bacillati</taxon>
        <taxon>Actinomycetota</taxon>
        <taxon>Actinomycetes</taxon>
        <taxon>Kitasatosporales</taxon>
        <taxon>Streptomycetaceae</taxon>
        <taxon>Streptomyces</taxon>
    </lineage>
</organism>
<protein>
    <submittedName>
        <fullName evidence="3">DUF5819 family protein</fullName>
    </submittedName>
</protein>
<reference evidence="4" key="1">
    <citation type="submission" date="2023-07" db="EMBL/GenBank/DDBJ databases">
        <title>30 novel species of actinomycetes from the DSMZ collection.</title>
        <authorList>
            <person name="Nouioui I."/>
        </authorList>
    </citation>
    <scope>NUCLEOTIDE SEQUENCE [LARGE SCALE GENOMIC DNA]</scope>
    <source>
        <strain evidence="4">DSM 44938</strain>
    </source>
</reference>
<keyword evidence="2" id="KW-0812">Transmembrane</keyword>
<sequence>MLPSETAPEHAARDSHADTPTESVRLGALSLPARLVIALAVGGLASFAVWHLAMVFLFVSPSNTMREDHYETMRGYMYPEFEQNWKLFAPNPLQRDEAVHVRAEVRDPDGSSRVTEWIDLTAMDIEGIRHRLLPSHTAQNSLRRAWDFYTNSHDEDGDPVGLRGELSEEYVRRIAMLRLSDTLDVDTVQRIQLRAATTRVPAPDWRAEDFDTSTVYDELDWWVVTTDDLPGGALASGQEGDQR</sequence>
<feature type="transmembrane region" description="Helical" evidence="2">
    <location>
        <begin position="35"/>
        <end position="59"/>
    </location>
</feature>
<gene>
    <name evidence="3" type="ORF">RM590_06200</name>
</gene>
<evidence type="ECO:0000256" key="2">
    <source>
        <dbReference type="SAM" id="Phobius"/>
    </source>
</evidence>
<feature type="region of interest" description="Disordered" evidence="1">
    <location>
        <begin position="1"/>
        <end position="21"/>
    </location>
</feature>
<dbReference type="RefSeq" id="WP_311703346.1">
    <property type="nucleotide sequence ID" value="NZ_JAVREL010000002.1"/>
</dbReference>
<evidence type="ECO:0000256" key="1">
    <source>
        <dbReference type="SAM" id="MobiDB-lite"/>
    </source>
</evidence>
<proteinExistence type="predicted"/>
<name>A0ABU2MLB7_9ACTN</name>
<keyword evidence="4" id="KW-1185">Reference proteome</keyword>
<evidence type="ECO:0000313" key="4">
    <source>
        <dbReference type="Proteomes" id="UP001183246"/>
    </source>
</evidence>